<evidence type="ECO:0000313" key="2">
    <source>
        <dbReference type="EMBL" id="MBA5776852.1"/>
    </source>
</evidence>
<protein>
    <submittedName>
        <fullName evidence="2">DUF2092 domain-containing protein</fullName>
    </submittedName>
</protein>
<proteinExistence type="predicted"/>
<keyword evidence="3" id="KW-1185">Reference proteome</keyword>
<evidence type="ECO:0000313" key="3">
    <source>
        <dbReference type="Proteomes" id="UP000541109"/>
    </source>
</evidence>
<reference evidence="2 3" key="1">
    <citation type="submission" date="2020-07" db="EMBL/GenBank/DDBJ databases">
        <title>Stappia sp., F7233, whole genome shotgun sequencing project.</title>
        <authorList>
            <person name="Jiang S."/>
            <person name="Liu Z.W."/>
            <person name="Du Z.J."/>
        </authorList>
    </citation>
    <scope>NUCLEOTIDE SEQUENCE [LARGE SCALE GENOMIC DNA]</scope>
    <source>
        <strain evidence="2 3">F7233</strain>
    </source>
</reference>
<dbReference type="InterPro" id="IPR019207">
    <property type="entry name" value="DUF2092"/>
</dbReference>
<dbReference type="Proteomes" id="UP000541109">
    <property type="component" value="Unassembled WGS sequence"/>
</dbReference>
<feature type="chain" id="PRO_5032436632" evidence="1">
    <location>
        <begin position="25"/>
        <end position="260"/>
    </location>
</feature>
<evidence type="ECO:0000256" key="1">
    <source>
        <dbReference type="SAM" id="SignalP"/>
    </source>
</evidence>
<organism evidence="2 3">
    <name type="scientific">Stappia albiluteola</name>
    <dbReference type="NCBI Taxonomy" id="2758565"/>
    <lineage>
        <taxon>Bacteria</taxon>
        <taxon>Pseudomonadati</taxon>
        <taxon>Pseudomonadota</taxon>
        <taxon>Alphaproteobacteria</taxon>
        <taxon>Hyphomicrobiales</taxon>
        <taxon>Stappiaceae</taxon>
        <taxon>Stappia</taxon>
    </lineage>
</organism>
<keyword evidence="1" id="KW-0732">Signal</keyword>
<name>A0A839AD59_9HYPH</name>
<dbReference type="Gene3D" id="2.50.20.20">
    <property type="match status" value="1"/>
</dbReference>
<dbReference type="RefSeq" id="WP_182163600.1">
    <property type="nucleotide sequence ID" value="NZ_JACFXV010000043.1"/>
</dbReference>
<accession>A0A839AD59</accession>
<gene>
    <name evidence="2" type="ORF">H2509_06885</name>
</gene>
<comment type="caution">
    <text evidence="2">The sequence shown here is derived from an EMBL/GenBank/DDBJ whole genome shotgun (WGS) entry which is preliminary data.</text>
</comment>
<dbReference type="AlphaFoldDB" id="A0A839AD59"/>
<dbReference type="PIRSF" id="PIRSF012443">
    <property type="entry name" value="UCP012443"/>
    <property type="match status" value="1"/>
</dbReference>
<dbReference type="EMBL" id="JACFXV010000043">
    <property type="protein sequence ID" value="MBA5776852.1"/>
    <property type="molecule type" value="Genomic_DNA"/>
</dbReference>
<sequence length="260" mass="28060">MPFAQPTFRSAFLSVLILTLPGIAATKAAAEIDPEADRILQAMCTYLSGLKSFSFQTDSSIEAVLQTGQKIQLAASGSGIFDREQGFRFQRKGEAADLEMIFDGLKLTLFSPGLNRYKTVEVESGGNDAALDEVRASFGVEAVSGADLLYSNPCDGLKFDVTDGAYFGEAWIGGRKAHHLGYRAAEVDWQLWINAEGDPMPLKYVITSKWVTAAPQFTMQLRDWDATATVSRGDLAFSPPDGASELEPADIAALSAEGKE</sequence>
<feature type="signal peptide" evidence="1">
    <location>
        <begin position="1"/>
        <end position="24"/>
    </location>
</feature>
<dbReference type="Pfam" id="PF09865">
    <property type="entry name" value="DUF2092"/>
    <property type="match status" value="1"/>
</dbReference>